<keyword evidence="1" id="KW-1133">Transmembrane helix</keyword>
<keyword evidence="1" id="KW-0472">Membrane</keyword>
<gene>
    <name evidence="2" type="ORF">SAMN05444359_14118</name>
</gene>
<evidence type="ECO:0000313" key="2">
    <source>
        <dbReference type="EMBL" id="SER41529.1"/>
    </source>
</evidence>
<dbReference type="AlphaFoldDB" id="A0A1H9P135"/>
<dbReference type="InParanoid" id="A0A1H9P135"/>
<keyword evidence="3" id="KW-1185">Reference proteome</keyword>
<proteinExistence type="predicted"/>
<reference evidence="3" key="1">
    <citation type="submission" date="2016-10" db="EMBL/GenBank/DDBJ databases">
        <authorList>
            <person name="Varghese N."/>
            <person name="Submissions S."/>
        </authorList>
    </citation>
    <scope>NUCLEOTIDE SEQUENCE [LARGE SCALE GENOMIC DNA]</scope>
    <source>
        <strain evidence="3">DSM 24740</strain>
    </source>
</reference>
<feature type="transmembrane region" description="Helical" evidence="1">
    <location>
        <begin position="168"/>
        <end position="187"/>
    </location>
</feature>
<dbReference type="OrthoDB" id="1493871at2"/>
<sequence>MEERLLDKIAEPFNLNLPEYTSMEQMIDEILPVVKQFSENSLEDKGEDGLLFKVNWVKMSDQPGYTVVSLHAFQPGGEIRIANDGAMDVSSFKILGAKRIIIGDSMYRNSFLYELAFLDNDFLIFKRHGNEANIQDKYLFYCSEPIGSRLTWDEALEKLVGKYRDNQMPWLLILFVLIVVIAVIVYLR</sequence>
<evidence type="ECO:0000313" key="3">
    <source>
        <dbReference type="Proteomes" id="UP000199021"/>
    </source>
</evidence>
<protein>
    <submittedName>
        <fullName evidence="2">Uncharacterized protein</fullName>
    </submittedName>
</protein>
<dbReference type="Proteomes" id="UP000199021">
    <property type="component" value="Unassembled WGS sequence"/>
</dbReference>
<dbReference type="EMBL" id="FOFB01000041">
    <property type="protein sequence ID" value="SER41529.1"/>
    <property type="molecule type" value="Genomic_DNA"/>
</dbReference>
<name>A0A1H9P135_9BACT</name>
<keyword evidence="1" id="KW-0812">Transmembrane</keyword>
<evidence type="ECO:0000256" key="1">
    <source>
        <dbReference type="SAM" id="Phobius"/>
    </source>
</evidence>
<accession>A0A1H9P135</accession>
<dbReference type="RefSeq" id="WP_090173349.1">
    <property type="nucleotide sequence ID" value="NZ_FOFB01000041.1"/>
</dbReference>
<organism evidence="2 3">
    <name type="scientific">Neolewinella agarilytica</name>
    <dbReference type="NCBI Taxonomy" id="478744"/>
    <lineage>
        <taxon>Bacteria</taxon>
        <taxon>Pseudomonadati</taxon>
        <taxon>Bacteroidota</taxon>
        <taxon>Saprospiria</taxon>
        <taxon>Saprospirales</taxon>
        <taxon>Lewinellaceae</taxon>
        <taxon>Neolewinella</taxon>
    </lineage>
</organism>